<dbReference type="GO" id="GO:0005886">
    <property type="term" value="C:plasma membrane"/>
    <property type="evidence" value="ECO:0007669"/>
    <property type="project" value="TreeGrafter"/>
</dbReference>
<comment type="caution">
    <text evidence="2">The sequence shown here is derived from an EMBL/GenBank/DDBJ whole genome shotgun (WGS) entry which is preliminary data.</text>
</comment>
<evidence type="ECO:0000313" key="5">
    <source>
        <dbReference type="Proteomes" id="UP001208692"/>
    </source>
</evidence>
<name>A0AAV5AZE2_9FLAO</name>
<dbReference type="InterPro" id="IPR003439">
    <property type="entry name" value="ABC_transporter-like_ATP-bd"/>
</dbReference>
<protein>
    <recommendedName>
        <fullName evidence="1">ABC transporter domain-containing protein</fullName>
    </recommendedName>
</protein>
<dbReference type="AlphaFoldDB" id="A0AAV5AZE2"/>
<evidence type="ECO:0000313" key="2">
    <source>
        <dbReference type="EMBL" id="GJM50272.1"/>
    </source>
</evidence>
<feature type="domain" description="ABC transporter" evidence="1">
    <location>
        <begin position="25"/>
        <end position="75"/>
    </location>
</feature>
<proteinExistence type="predicted"/>
<organism evidence="2 4">
    <name type="scientific">Capnocytophaga catalasegens</name>
    <dbReference type="NCBI Taxonomy" id="1004260"/>
    <lineage>
        <taxon>Bacteria</taxon>
        <taxon>Pseudomonadati</taxon>
        <taxon>Bacteroidota</taxon>
        <taxon>Flavobacteriia</taxon>
        <taxon>Flavobacteriales</taxon>
        <taxon>Flavobacteriaceae</taxon>
        <taxon>Capnocytophaga</taxon>
    </lineage>
</organism>
<dbReference type="Proteomes" id="UP001207736">
    <property type="component" value="Unassembled WGS sequence"/>
</dbReference>
<evidence type="ECO:0000313" key="4">
    <source>
        <dbReference type="Proteomes" id="UP001207736"/>
    </source>
</evidence>
<dbReference type="EMBL" id="BQKB01000050">
    <property type="protein sequence ID" value="GJM53789.1"/>
    <property type="molecule type" value="Genomic_DNA"/>
</dbReference>
<dbReference type="Gene3D" id="3.40.50.300">
    <property type="entry name" value="P-loop containing nucleotide triphosphate hydrolases"/>
    <property type="match status" value="1"/>
</dbReference>
<dbReference type="GO" id="GO:0005524">
    <property type="term" value="F:ATP binding"/>
    <property type="evidence" value="ECO:0007669"/>
    <property type="project" value="InterPro"/>
</dbReference>
<dbReference type="InterPro" id="IPR015854">
    <property type="entry name" value="ABC_transpr_LolD-like"/>
</dbReference>
<dbReference type="GO" id="GO:0022857">
    <property type="term" value="F:transmembrane transporter activity"/>
    <property type="evidence" value="ECO:0007669"/>
    <property type="project" value="TreeGrafter"/>
</dbReference>
<dbReference type="InterPro" id="IPR027417">
    <property type="entry name" value="P-loop_NTPase"/>
</dbReference>
<gene>
    <name evidence="2" type="ORF">RCZ15_12450</name>
    <name evidence="3" type="ORF">RCZ16_21050</name>
</gene>
<dbReference type="Proteomes" id="UP001208692">
    <property type="component" value="Unassembled WGS sequence"/>
</dbReference>
<sequence>MSKPIIHIENLKREFKMGSEVVQALKGVNLTITEGEFVTIMGPSGSGKSTLLNILGCLDRPTQGDYWLDGISIREASKMT</sequence>
<dbReference type="SUPFAM" id="SSF52540">
    <property type="entry name" value="P-loop containing nucleoside triphosphate hydrolases"/>
    <property type="match status" value="1"/>
</dbReference>
<dbReference type="GO" id="GO:0016887">
    <property type="term" value="F:ATP hydrolysis activity"/>
    <property type="evidence" value="ECO:0007669"/>
    <property type="project" value="InterPro"/>
</dbReference>
<evidence type="ECO:0000259" key="1">
    <source>
        <dbReference type="Pfam" id="PF00005"/>
    </source>
</evidence>
<accession>A0AAV5AZE2</accession>
<keyword evidence="5" id="KW-1185">Reference proteome</keyword>
<dbReference type="PANTHER" id="PTHR24220:SF86">
    <property type="entry name" value="ABC TRANSPORTER ABCH.1"/>
    <property type="match status" value="1"/>
</dbReference>
<dbReference type="EMBL" id="BQKA01000024">
    <property type="protein sequence ID" value="GJM50272.1"/>
    <property type="molecule type" value="Genomic_DNA"/>
</dbReference>
<evidence type="ECO:0000313" key="3">
    <source>
        <dbReference type="EMBL" id="GJM53789.1"/>
    </source>
</evidence>
<dbReference type="Pfam" id="PF00005">
    <property type="entry name" value="ABC_tran"/>
    <property type="match status" value="1"/>
</dbReference>
<reference evidence="2 5" key="1">
    <citation type="submission" date="2021-11" db="EMBL/GenBank/DDBJ databases">
        <title>Draft genome sequence of Capnocytophaga sp. strain KC07075 isolated from cat oral cavity.</title>
        <authorList>
            <person name="Suzuki M."/>
            <person name="Imaoka K."/>
            <person name="Kimura M."/>
            <person name="Morikawa S."/>
            <person name="Maeda K."/>
        </authorList>
    </citation>
    <scope>NUCLEOTIDE SEQUENCE</scope>
    <source>
        <strain evidence="2">KC07075</strain>
        <strain evidence="3 5">KC07079</strain>
    </source>
</reference>
<dbReference type="PANTHER" id="PTHR24220">
    <property type="entry name" value="IMPORT ATP-BINDING PROTEIN"/>
    <property type="match status" value="1"/>
</dbReference>